<keyword evidence="3" id="KW-1185">Reference proteome</keyword>
<evidence type="ECO:0000259" key="1">
    <source>
        <dbReference type="SMART" id="SM00470"/>
    </source>
</evidence>
<dbReference type="SMART" id="SM00470">
    <property type="entry name" value="ParB"/>
    <property type="match status" value="1"/>
</dbReference>
<organism evidence="2 3">
    <name type="scientific">Gordonia phage Clawz</name>
    <dbReference type="NCBI Taxonomy" id="2743910"/>
    <lineage>
        <taxon>Viruses</taxon>
        <taxon>Duplodnaviria</taxon>
        <taxon>Heunggongvirae</taxon>
        <taxon>Uroviricota</taxon>
        <taxon>Caudoviricetes</taxon>
        <taxon>Clawzvirus</taxon>
        <taxon>Clawzvirus clawz</taxon>
    </lineage>
</organism>
<dbReference type="Gene3D" id="3.90.1530.10">
    <property type="entry name" value="Conserved hypothetical protein from pyrococcus furiosus pfu- 392566-001, ParB domain"/>
    <property type="match status" value="1"/>
</dbReference>
<accession>A0AAE7K787</accession>
<proteinExistence type="predicted"/>
<dbReference type="GeneID" id="77951786"/>
<reference evidence="2" key="1">
    <citation type="submission" date="2020-05" db="EMBL/GenBank/DDBJ databases">
        <authorList>
            <person name="Conneilly E.M."/>
            <person name="Corace M.L."/>
            <person name="Daly D."/>
            <person name="Dejene M.A."/>
            <person name="Deng Y."/>
            <person name="Kelly J.M."/>
            <person name="Masiello C.S."/>
            <person name="McDonough D."/>
            <person name="Musser E."/>
            <person name="Pecorale A.L."/>
            <person name="Ray R.F."/>
            <person name="Regan I.M."/>
            <person name="Shedd N.A."/>
            <person name="Tatone J.R."/>
            <person name="Tocci C.W."/>
            <person name="Zarate C.M."/>
            <person name="Whitefleet-Smith J.L."/>
            <person name="Garlena R.A."/>
            <person name="Russell D.A."/>
            <person name="Pope W.H."/>
            <person name="Jacobs-Sera D."/>
            <person name="Hatfull G.F."/>
        </authorList>
    </citation>
    <scope>NUCLEOTIDE SEQUENCE</scope>
</reference>
<dbReference type="InterPro" id="IPR003115">
    <property type="entry name" value="ParB_N"/>
</dbReference>
<dbReference type="RefSeq" id="YP_010675459.1">
    <property type="nucleotide sequence ID" value="NC_071004.1"/>
</dbReference>
<dbReference type="EMBL" id="MT498058">
    <property type="protein sequence ID" value="QKY79942.1"/>
    <property type="molecule type" value="Genomic_DNA"/>
</dbReference>
<dbReference type="CDD" id="cd16387">
    <property type="entry name" value="ParB_N_Srx"/>
    <property type="match status" value="1"/>
</dbReference>
<sequence length="320" mass="35773">MEQDEVTEPTKLNPRIATRNPRDLTLLEVNAHYMTKEKFDALVANIRRDGALTSLPLVYADPDNEREIVLSGNHRTQAAIEAELDEIQVMLIDQKLSRQQQVAIQLSHNSIFGEDDPSTLAMLYNELDDVDWRAYSGLDDKSLDLLDESTTLPMSEVNLSFNEVSFVFLPPELEAAEQAFEEARRFAGAKTYWLAEFEQYDAMMKALDTARKSYNVGNKATALAVILNVFESHLTELQDGWLDEHGEPRDSGKKATAPIETVFGTRSVRVGAANVIRQAMAKAKDAGDLPESADPWSFMEMLAQNYVLGAAIEELSDDPE</sequence>
<gene>
    <name evidence="2" type="primary">30</name>
    <name evidence="2" type="ORF">SEA_CLAWZ_30</name>
</gene>
<dbReference type="KEGG" id="vg:77951786"/>
<dbReference type="Pfam" id="PF02195">
    <property type="entry name" value="ParB_N"/>
    <property type="match status" value="1"/>
</dbReference>
<feature type="domain" description="ParB-like N-terminal" evidence="1">
    <location>
        <begin position="20"/>
        <end position="110"/>
    </location>
</feature>
<dbReference type="Proteomes" id="UP000821895">
    <property type="component" value="Segment"/>
</dbReference>
<evidence type="ECO:0000313" key="2">
    <source>
        <dbReference type="EMBL" id="QKY79942.1"/>
    </source>
</evidence>
<name>A0AAE7K787_9CAUD</name>
<dbReference type="SUPFAM" id="SSF110849">
    <property type="entry name" value="ParB/Sulfiredoxin"/>
    <property type="match status" value="1"/>
</dbReference>
<protein>
    <submittedName>
        <fullName evidence="2">ParB-like nuclease domain protein</fullName>
    </submittedName>
</protein>
<dbReference type="InterPro" id="IPR036086">
    <property type="entry name" value="ParB/Sulfiredoxin_sf"/>
</dbReference>
<evidence type="ECO:0000313" key="3">
    <source>
        <dbReference type="Proteomes" id="UP000821895"/>
    </source>
</evidence>